<protein>
    <submittedName>
        <fullName evidence="1">Uncharacterized protein</fullName>
    </submittedName>
</protein>
<reference evidence="1" key="1">
    <citation type="submission" date="2022-11" db="EMBL/GenBank/DDBJ databases">
        <title>beta-Carotene-producing bacterium, Jeongeuplla avenae sp. nov., alleviates the salt stress of Arabidopsis seedlings.</title>
        <authorList>
            <person name="Jiang L."/>
            <person name="Lee J."/>
        </authorList>
    </citation>
    <scope>NUCLEOTIDE SEQUENCE</scope>
    <source>
        <strain evidence="1">DY_R2A_6</strain>
    </source>
</reference>
<dbReference type="EMBL" id="CP113520">
    <property type="protein sequence ID" value="WAJ28736.1"/>
    <property type="molecule type" value="Genomic_DNA"/>
</dbReference>
<proteinExistence type="predicted"/>
<keyword evidence="2" id="KW-1185">Reference proteome</keyword>
<gene>
    <name evidence="1" type="ORF">OXU80_00325</name>
</gene>
<evidence type="ECO:0000313" key="2">
    <source>
        <dbReference type="Proteomes" id="UP001163223"/>
    </source>
</evidence>
<organism evidence="1 2">
    <name type="scientific">Antarcticirhabdus aurantiaca</name>
    <dbReference type="NCBI Taxonomy" id="2606717"/>
    <lineage>
        <taxon>Bacteria</taxon>
        <taxon>Pseudomonadati</taxon>
        <taxon>Pseudomonadota</taxon>
        <taxon>Alphaproteobacteria</taxon>
        <taxon>Hyphomicrobiales</taxon>
        <taxon>Aurantimonadaceae</taxon>
        <taxon>Antarcticirhabdus</taxon>
    </lineage>
</organism>
<evidence type="ECO:0000313" key="1">
    <source>
        <dbReference type="EMBL" id="WAJ28736.1"/>
    </source>
</evidence>
<accession>A0ACD4NPX0</accession>
<name>A0ACD4NPX0_9HYPH</name>
<sequence length="139" mass="15657">MVELPEEDDDRYMHRLAVSLLRGLGDVDMSDGLMPALFATRHVLNWEVGRDPRPAEIEAFAHDFPAWGTIDAVCDGIRPIWYEDGLPFVEHAGMEQPLIPLCLAFLDDYARLRLEDEDAVEGRAKGAAVRPAERRALRS</sequence>
<dbReference type="Proteomes" id="UP001163223">
    <property type="component" value="Chromosome"/>
</dbReference>